<keyword evidence="4" id="KW-1185">Reference proteome</keyword>
<reference evidence="3" key="1">
    <citation type="submission" date="2022-06" db="EMBL/GenBank/DDBJ databases">
        <title>Complete genome sequence of soil microorganisms Streptomyces sp. Qhu-M197 isolated from Alpine meadows habitats on the Tibetan Plateau.</title>
        <authorList>
            <person name="Zhang B."/>
            <person name="Xiang X."/>
            <person name="Fan J."/>
        </authorList>
    </citation>
    <scope>NUCLEOTIDE SEQUENCE</scope>
    <source>
        <strain evidence="3">Qhu-M197</strain>
    </source>
</reference>
<keyword evidence="2" id="KW-0732">Signal</keyword>
<evidence type="ECO:0000256" key="2">
    <source>
        <dbReference type="SAM" id="SignalP"/>
    </source>
</evidence>
<feature type="chain" id="PRO_5047390344" evidence="2">
    <location>
        <begin position="35"/>
        <end position="531"/>
    </location>
</feature>
<protein>
    <submittedName>
        <fullName evidence="3">Fibronectin type III domain-containing protein</fullName>
    </submittedName>
</protein>
<evidence type="ECO:0000313" key="4">
    <source>
        <dbReference type="Proteomes" id="UP001056374"/>
    </source>
</evidence>
<feature type="signal peptide" evidence="2">
    <location>
        <begin position="1"/>
        <end position="34"/>
    </location>
</feature>
<evidence type="ECO:0000313" key="3">
    <source>
        <dbReference type="EMBL" id="USQ86116.1"/>
    </source>
</evidence>
<dbReference type="InterPro" id="IPR011047">
    <property type="entry name" value="Quinoprotein_ADH-like_sf"/>
</dbReference>
<dbReference type="RefSeq" id="WP_252551392.1">
    <property type="nucleotide sequence ID" value="NZ_CP099468.1"/>
</dbReference>
<dbReference type="Proteomes" id="UP001056374">
    <property type="component" value="Chromosome"/>
</dbReference>
<name>A0ABY4ZAX7_9ACTN</name>
<feature type="region of interest" description="Disordered" evidence="1">
    <location>
        <begin position="486"/>
        <end position="531"/>
    </location>
</feature>
<dbReference type="EMBL" id="CP099468">
    <property type="protein sequence ID" value="USQ86116.1"/>
    <property type="molecule type" value="Genomic_DNA"/>
</dbReference>
<feature type="compositionally biased region" description="Low complexity" evidence="1">
    <location>
        <begin position="513"/>
        <end position="523"/>
    </location>
</feature>
<feature type="compositionally biased region" description="Polar residues" evidence="1">
    <location>
        <begin position="487"/>
        <end position="500"/>
    </location>
</feature>
<dbReference type="InterPro" id="IPR013783">
    <property type="entry name" value="Ig-like_fold"/>
</dbReference>
<gene>
    <name evidence="3" type="ORF">NFX46_21865</name>
</gene>
<organism evidence="3 4">
    <name type="scientific">Streptomyces phaeoluteigriseus</name>
    <dbReference type="NCBI Taxonomy" id="114686"/>
    <lineage>
        <taxon>Bacteria</taxon>
        <taxon>Bacillati</taxon>
        <taxon>Actinomycetota</taxon>
        <taxon>Actinomycetes</taxon>
        <taxon>Kitasatosporales</taxon>
        <taxon>Streptomycetaceae</taxon>
        <taxon>Streptomyces</taxon>
        <taxon>Streptomyces aurantiacus group</taxon>
    </lineage>
</organism>
<dbReference type="SUPFAM" id="SSF50998">
    <property type="entry name" value="Quinoprotein alcohol dehydrogenase-like"/>
    <property type="match status" value="1"/>
</dbReference>
<proteinExistence type="predicted"/>
<dbReference type="Gene3D" id="2.60.40.10">
    <property type="entry name" value="Immunoglobulins"/>
    <property type="match status" value="1"/>
</dbReference>
<evidence type="ECO:0000256" key="1">
    <source>
        <dbReference type="SAM" id="MobiDB-lite"/>
    </source>
</evidence>
<accession>A0ABY4ZAX7</accession>
<sequence length="531" mass="56052">MYLRKSRKKPAARVAVTALICCATAPLGTPLATAADGAPAFTADPLATWQTDGIVWSLTAAKGVVYVGGSFENVRPPGAAPGQGQVKRRNFAAFDAATGKLLPCAPSFTGNNHTVRAMKASPDGRVLYVGGSFSQVGSVRVANLAAFDTAGCSLRKSFKPAVSATVRAIDTTDRAIYFGGDFSRVAGQPRNRVAAVATTGSLLPFRADVDLPVRALSAATSHGRLFVGGDFESVNGQGARSLVALDAASGKTVLTYPGWFPPQSSVKTIARDTTRFYVGAEGHGPGIFDGRIAGRLTNGTMVWKDTCFGATQAVLPYKGVLYSASHAHNCNETPGGFPERGDRQHLLAQSLDNRRILHWFPDTNDGLGEKVGPRTLAVSAGVLWAGGEFTRVNDAPQQGLTRFGNRDTGAPKVPALALSDTSPGKVVVTWRASWDRDDASLTYRVYRDGKLVAQKKKASTYWDRPQMTYTDTVPAGTSHRYAIEVTDGTNSSAKSNSVTVNVPEKAAQEKAAPEQAAPEQAAPDPLAGDPQ</sequence>